<evidence type="ECO:0000313" key="1">
    <source>
        <dbReference type="EMBL" id="KAF9464631.1"/>
    </source>
</evidence>
<dbReference type="AlphaFoldDB" id="A0A9P6CFY0"/>
<accession>A0A9P6CFY0</accession>
<comment type="caution">
    <text evidence="1">The sequence shown here is derived from an EMBL/GenBank/DDBJ whole genome shotgun (WGS) entry which is preliminary data.</text>
</comment>
<reference evidence="1" key="1">
    <citation type="submission" date="2020-11" db="EMBL/GenBank/DDBJ databases">
        <authorList>
            <consortium name="DOE Joint Genome Institute"/>
            <person name="Ahrendt S."/>
            <person name="Riley R."/>
            <person name="Andreopoulos W."/>
            <person name="Labutti K."/>
            <person name="Pangilinan J."/>
            <person name="Ruiz-Duenas F.J."/>
            <person name="Barrasa J.M."/>
            <person name="Sanchez-Garcia M."/>
            <person name="Camarero S."/>
            <person name="Miyauchi S."/>
            <person name="Serrano A."/>
            <person name="Linde D."/>
            <person name="Babiker R."/>
            <person name="Drula E."/>
            <person name="Ayuso-Fernandez I."/>
            <person name="Pacheco R."/>
            <person name="Padilla G."/>
            <person name="Ferreira P."/>
            <person name="Barriuso J."/>
            <person name="Kellner H."/>
            <person name="Castanera R."/>
            <person name="Alfaro M."/>
            <person name="Ramirez L."/>
            <person name="Pisabarro A.G."/>
            <person name="Kuo A."/>
            <person name="Tritt A."/>
            <person name="Lipzen A."/>
            <person name="He G."/>
            <person name="Yan M."/>
            <person name="Ng V."/>
            <person name="Cullen D."/>
            <person name="Martin F."/>
            <person name="Rosso M.-N."/>
            <person name="Henrissat B."/>
            <person name="Hibbett D."/>
            <person name="Martinez A.T."/>
            <person name="Grigoriev I.V."/>
        </authorList>
    </citation>
    <scope>NUCLEOTIDE SEQUENCE</scope>
    <source>
        <strain evidence="1">CBS 247.69</strain>
    </source>
</reference>
<dbReference type="Proteomes" id="UP000807353">
    <property type="component" value="Unassembled WGS sequence"/>
</dbReference>
<organism evidence="1 2">
    <name type="scientific">Collybia nuda</name>
    <dbReference type="NCBI Taxonomy" id="64659"/>
    <lineage>
        <taxon>Eukaryota</taxon>
        <taxon>Fungi</taxon>
        <taxon>Dikarya</taxon>
        <taxon>Basidiomycota</taxon>
        <taxon>Agaricomycotina</taxon>
        <taxon>Agaricomycetes</taxon>
        <taxon>Agaricomycetidae</taxon>
        <taxon>Agaricales</taxon>
        <taxon>Tricholomatineae</taxon>
        <taxon>Clitocybaceae</taxon>
        <taxon>Collybia</taxon>
    </lineage>
</organism>
<name>A0A9P6CFY0_9AGAR</name>
<proteinExistence type="predicted"/>
<evidence type="ECO:0000313" key="2">
    <source>
        <dbReference type="Proteomes" id="UP000807353"/>
    </source>
</evidence>
<keyword evidence="2" id="KW-1185">Reference proteome</keyword>
<protein>
    <submittedName>
        <fullName evidence="1">Uncharacterized protein</fullName>
    </submittedName>
</protein>
<dbReference type="EMBL" id="MU150253">
    <property type="protein sequence ID" value="KAF9464631.1"/>
    <property type="molecule type" value="Genomic_DNA"/>
</dbReference>
<sequence>MLYKWFGKRRRGKQAVRGSRLAKKPVIYLFSPDNVDVSVAVTLSPELRFTTMNPIVPVQHQPTGHKVHWDIRTQADGTLTEQATGLELSSLFWEADTNLIDIQSNHTRLNRPAAQDVDDFSLSNCDVSDSDSVTLPVSEVTGYLEKALTGLGLHTEARTSFITFWLPSFLKHKYVALRFIPQATFSRIAPIDIIPKPDIVIRVFMIFKGVSDLSYWPSSVKRARYDVTFWARIVGVDPVAAWNDELFRVLEWGAMEVSIDK</sequence>
<dbReference type="OrthoDB" id="428577at2759"/>
<gene>
    <name evidence="1" type="ORF">BDZ94DRAFT_1161638</name>
</gene>